<feature type="non-terminal residue" evidence="1">
    <location>
        <position position="1"/>
    </location>
</feature>
<comment type="caution">
    <text evidence="1">The sequence shown here is derived from an EMBL/GenBank/DDBJ whole genome shotgun (WGS) entry which is preliminary data.</text>
</comment>
<evidence type="ECO:0000313" key="2">
    <source>
        <dbReference type="Proteomes" id="UP000265618"/>
    </source>
</evidence>
<protein>
    <submittedName>
        <fullName evidence="1">Uncharacterized protein</fullName>
    </submittedName>
</protein>
<proteinExistence type="predicted"/>
<gene>
    <name evidence="1" type="ORF">KIPB_013175</name>
</gene>
<organism evidence="1 2">
    <name type="scientific">Kipferlia bialata</name>
    <dbReference type="NCBI Taxonomy" id="797122"/>
    <lineage>
        <taxon>Eukaryota</taxon>
        <taxon>Metamonada</taxon>
        <taxon>Carpediemonas-like organisms</taxon>
        <taxon>Kipferlia</taxon>
    </lineage>
</organism>
<keyword evidence="2" id="KW-1185">Reference proteome</keyword>
<accession>A0A9K3D750</accession>
<dbReference type="EMBL" id="BDIP01006126">
    <property type="protein sequence ID" value="GIQ90393.1"/>
    <property type="molecule type" value="Genomic_DNA"/>
</dbReference>
<sequence>AEAAASALRSRELDRRVVAARERYQARVAKLGRAPCVADMNRYSQGL</sequence>
<name>A0A9K3D750_9EUKA</name>
<evidence type="ECO:0000313" key="1">
    <source>
        <dbReference type="EMBL" id="GIQ90393.1"/>
    </source>
</evidence>
<reference evidence="1 2" key="1">
    <citation type="journal article" date="2018" name="PLoS ONE">
        <title>The draft genome of Kipferlia bialata reveals reductive genome evolution in fornicate parasites.</title>
        <authorList>
            <person name="Tanifuji G."/>
            <person name="Takabayashi S."/>
            <person name="Kume K."/>
            <person name="Takagi M."/>
            <person name="Nakayama T."/>
            <person name="Kamikawa R."/>
            <person name="Inagaki Y."/>
            <person name="Hashimoto T."/>
        </authorList>
    </citation>
    <scope>NUCLEOTIDE SEQUENCE [LARGE SCALE GENOMIC DNA]</scope>
    <source>
        <strain evidence="1">NY0173</strain>
    </source>
</reference>
<dbReference type="Proteomes" id="UP000265618">
    <property type="component" value="Unassembled WGS sequence"/>
</dbReference>
<dbReference type="AlphaFoldDB" id="A0A9K3D750"/>